<feature type="transmembrane region" description="Helical" evidence="7">
    <location>
        <begin position="146"/>
        <end position="170"/>
    </location>
</feature>
<evidence type="ECO:0000256" key="2">
    <source>
        <dbReference type="ARBA" id="ARBA00022448"/>
    </source>
</evidence>
<dbReference type="InterPro" id="IPR035906">
    <property type="entry name" value="MetI-like_sf"/>
</dbReference>
<dbReference type="Proteomes" id="UP001500596">
    <property type="component" value="Unassembled WGS sequence"/>
</dbReference>
<name>A0ABN2FXB4_9MICO</name>
<dbReference type="InterPro" id="IPR000515">
    <property type="entry name" value="MetI-like"/>
</dbReference>
<evidence type="ECO:0000256" key="7">
    <source>
        <dbReference type="RuleBase" id="RU363032"/>
    </source>
</evidence>
<evidence type="ECO:0000256" key="4">
    <source>
        <dbReference type="ARBA" id="ARBA00022692"/>
    </source>
</evidence>
<feature type="transmembrane region" description="Helical" evidence="7">
    <location>
        <begin position="250"/>
        <end position="269"/>
    </location>
</feature>
<dbReference type="Gene3D" id="1.10.3720.10">
    <property type="entry name" value="MetI-like"/>
    <property type="match status" value="1"/>
</dbReference>
<sequence>MTVTKSGRAALSARATSILRLLPALVWAIVILIPLGYMLMISLSTRAHYAQSPTVLQWPPVLDNYVSAWQQGSLPQAFVNNTVVTAAAVLLVVLLGSAAAYGIIRWRGRLKGPVYGYFALGLIVPFQLGLPMLFQLWAQWGLADSLVGVTIVHVGAGLPFAVFVFSGFLLTVPRELEEAAMLDGASTLRVFVSVVLPLLKPATATVVVFTAIGVWNDLLISLFFLQSPGNLTLSRTALAFQSTYNSDVPLIFAAAILIVIPVVLVFVILQRSILSGLTQGALRG</sequence>
<dbReference type="PANTHER" id="PTHR43744">
    <property type="entry name" value="ABC TRANSPORTER PERMEASE PROTEIN MG189-RELATED-RELATED"/>
    <property type="match status" value="1"/>
</dbReference>
<evidence type="ECO:0000256" key="5">
    <source>
        <dbReference type="ARBA" id="ARBA00022989"/>
    </source>
</evidence>
<keyword evidence="6 7" id="KW-0472">Membrane</keyword>
<keyword evidence="5 7" id="KW-1133">Transmembrane helix</keyword>
<comment type="caution">
    <text evidence="9">The sequence shown here is derived from an EMBL/GenBank/DDBJ whole genome shotgun (WGS) entry which is preliminary data.</text>
</comment>
<dbReference type="Pfam" id="PF00528">
    <property type="entry name" value="BPD_transp_1"/>
    <property type="match status" value="1"/>
</dbReference>
<evidence type="ECO:0000313" key="9">
    <source>
        <dbReference type="EMBL" id="GAA1661428.1"/>
    </source>
</evidence>
<evidence type="ECO:0000256" key="3">
    <source>
        <dbReference type="ARBA" id="ARBA00022475"/>
    </source>
</evidence>
<dbReference type="PANTHER" id="PTHR43744:SF12">
    <property type="entry name" value="ABC TRANSPORTER PERMEASE PROTEIN MG189-RELATED"/>
    <property type="match status" value="1"/>
</dbReference>
<evidence type="ECO:0000313" key="10">
    <source>
        <dbReference type="Proteomes" id="UP001500596"/>
    </source>
</evidence>
<accession>A0ABN2FXB4</accession>
<reference evidence="9 10" key="1">
    <citation type="journal article" date="2019" name="Int. J. Syst. Evol. Microbiol.">
        <title>The Global Catalogue of Microorganisms (GCM) 10K type strain sequencing project: providing services to taxonomists for standard genome sequencing and annotation.</title>
        <authorList>
            <consortium name="The Broad Institute Genomics Platform"/>
            <consortium name="The Broad Institute Genome Sequencing Center for Infectious Disease"/>
            <person name="Wu L."/>
            <person name="Ma J."/>
        </authorList>
    </citation>
    <scope>NUCLEOTIDE SEQUENCE [LARGE SCALE GENOMIC DNA]</scope>
    <source>
        <strain evidence="9 10">JCM 15575</strain>
    </source>
</reference>
<keyword evidence="3" id="KW-1003">Cell membrane</keyword>
<dbReference type="RefSeq" id="WP_344050581.1">
    <property type="nucleotide sequence ID" value="NZ_BAAAPK010000001.1"/>
</dbReference>
<feature type="transmembrane region" description="Helical" evidence="7">
    <location>
        <begin position="83"/>
        <end position="103"/>
    </location>
</feature>
<organism evidence="9 10">
    <name type="scientific">Microbacterium lacus</name>
    <dbReference type="NCBI Taxonomy" id="415217"/>
    <lineage>
        <taxon>Bacteria</taxon>
        <taxon>Bacillati</taxon>
        <taxon>Actinomycetota</taxon>
        <taxon>Actinomycetes</taxon>
        <taxon>Micrococcales</taxon>
        <taxon>Microbacteriaceae</taxon>
        <taxon>Microbacterium</taxon>
    </lineage>
</organism>
<dbReference type="PROSITE" id="PS50928">
    <property type="entry name" value="ABC_TM1"/>
    <property type="match status" value="1"/>
</dbReference>
<comment type="similarity">
    <text evidence="7">Belongs to the binding-protein-dependent transport system permease family.</text>
</comment>
<dbReference type="CDD" id="cd06261">
    <property type="entry name" value="TM_PBP2"/>
    <property type="match status" value="1"/>
</dbReference>
<evidence type="ECO:0000259" key="8">
    <source>
        <dbReference type="PROSITE" id="PS50928"/>
    </source>
</evidence>
<evidence type="ECO:0000256" key="1">
    <source>
        <dbReference type="ARBA" id="ARBA00004651"/>
    </source>
</evidence>
<protein>
    <submittedName>
        <fullName evidence="9">Carbohydrate ABC transporter permease</fullName>
    </submittedName>
</protein>
<dbReference type="EMBL" id="BAAAPK010000001">
    <property type="protein sequence ID" value="GAA1661428.1"/>
    <property type="molecule type" value="Genomic_DNA"/>
</dbReference>
<gene>
    <name evidence="9" type="ORF">GCM10009807_01380</name>
</gene>
<feature type="transmembrane region" description="Helical" evidence="7">
    <location>
        <begin position="115"/>
        <end position="134"/>
    </location>
</feature>
<comment type="subcellular location">
    <subcellularLocation>
        <location evidence="1 7">Cell membrane</location>
        <topology evidence="1 7">Multi-pass membrane protein</topology>
    </subcellularLocation>
</comment>
<proteinExistence type="inferred from homology"/>
<keyword evidence="10" id="KW-1185">Reference proteome</keyword>
<keyword evidence="2 7" id="KW-0813">Transport</keyword>
<feature type="domain" description="ABC transmembrane type-1" evidence="8">
    <location>
        <begin position="78"/>
        <end position="269"/>
    </location>
</feature>
<feature type="transmembrane region" description="Helical" evidence="7">
    <location>
        <begin position="190"/>
        <end position="215"/>
    </location>
</feature>
<feature type="transmembrane region" description="Helical" evidence="7">
    <location>
        <begin position="21"/>
        <end position="43"/>
    </location>
</feature>
<keyword evidence="4 7" id="KW-0812">Transmembrane</keyword>
<evidence type="ECO:0000256" key="6">
    <source>
        <dbReference type="ARBA" id="ARBA00023136"/>
    </source>
</evidence>
<dbReference type="SUPFAM" id="SSF161098">
    <property type="entry name" value="MetI-like"/>
    <property type="match status" value="1"/>
</dbReference>